<organism evidence="4 5">
    <name type="scientific">Synchytrium microbalum</name>
    <dbReference type="NCBI Taxonomy" id="1806994"/>
    <lineage>
        <taxon>Eukaryota</taxon>
        <taxon>Fungi</taxon>
        <taxon>Fungi incertae sedis</taxon>
        <taxon>Chytridiomycota</taxon>
        <taxon>Chytridiomycota incertae sedis</taxon>
        <taxon>Chytridiomycetes</taxon>
        <taxon>Synchytriales</taxon>
        <taxon>Synchytriaceae</taxon>
        <taxon>Synchytrium</taxon>
    </lineage>
</organism>
<evidence type="ECO:0000256" key="2">
    <source>
        <dbReference type="ARBA" id="ARBA00022737"/>
    </source>
</evidence>
<gene>
    <name evidence="4" type="ORF">SmJEL517_g00738</name>
</gene>
<reference evidence="4 5" key="1">
    <citation type="journal article" date="2019" name="Sci. Rep.">
        <title>Comparative genomics of chytrid fungi reveal insights into the obligate biotrophic and pathogenic lifestyle of Synchytrium endobioticum.</title>
        <authorList>
            <person name="van de Vossenberg B.T.L.H."/>
            <person name="Warris S."/>
            <person name="Nguyen H.D.T."/>
            <person name="van Gent-Pelzer M.P.E."/>
            <person name="Joly D.L."/>
            <person name="van de Geest H.C."/>
            <person name="Bonants P.J.M."/>
            <person name="Smith D.S."/>
            <person name="Levesque C.A."/>
            <person name="van der Lee T.A.J."/>
        </authorList>
    </citation>
    <scope>NUCLEOTIDE SEQUENCE [LARGE SCALE GENOMIC DNA]</scope>
    <source>
        <strain evidence="4 5">JEL517</strain>
    </source>
</reference>
<comment type="caution">
    <text evidence="4">The sequence shown here is derived from an EMBL/GenBank/DDBJ whole genome shotgun (WGS) entry which is preliminary data.</text>
</comment>
<evidence type="ECO:0000256" key="1">
    <source>
        <dbReference type="ARBA" id="ARBA00022574"/>
    </source>
</evidence>
<dbReference type="PROSITE" id="PS50082">
    <property type="entry name" value="WD_REPEATS_2"/>
    <property type="match status" value="1"/>
</dbReference>
<dbReference type="PANTHER" id="PTHR22847:SF722">
    <property type="entry name" value="NOVEL PROTEIN"/>
    <property type="match status" value="1"/>
</dbReference>
<dbReference type="InterPro" id="IPR019775">
    <property type="entry name" value="WD40_repeat_CS"/>
</dbReference>
<dbReference type="InterPro" id="IPR001680">
    <property type="entry name" value="WD40_rpt"/>
</dbReference>
<dbReference type="AlphaFoldDB" id="A0A507CJ12"/>
<dbReference type="Pfam" id="PF00400">
    <property type="entry name" value="WD40"/>
    <property type="match status" value="1"/>
</dbReference>
<feature type="repeat" description="WD" evidence="3">
    <location>
        <begin position="38"/>
        <end position="77"/>
    </location>
</feature>
<dbReference type="RefSeq" id="XP_031027604.1">
    <property type="nucleotide sequence ID" value="XM_031166667.1"/>
</dbReference>
<evidence type="ECO:0000313" key="4">
    <source>
        <dbReference type="EMBL" id="TPX37693.1"/>
    </source>
</evidence>
<dbReference type="InterPro" id="IPR036322">
    <property type="entry name" value="WD40_repeat_dom_sf"/>
</dbReference>
<dbReference type="PROSITE" id="PS50294">
    <property type="entry name" value="WD_REPEATS_REGION"/>
    <property type="match status" value="1"/>
</dbReference>
<evidence type="ECO:0000256" key="3">
    <source>
        <dbReference type="PROSITE-ProRule" id="PRU00221"/>
    </source>
</evidence>
<keyword evidence="2" id="KW-0677">Repeat</keyword>
<dbReference type="OrthoDB" id="2114485at2759"/>
<name>A0A507CJ12_9FUNG</name>
<proteinExistence type="predicted"/>
<dbReference type="Proteomes" id="UP000319731">
    <property type="component" value="Unassembled WGS sequence"/>
</dbReference>
<accession>A0A507CJ12</accession>
<dbReference type="SUPFAM" id="SSF50978">
    <property type="entry name" value="WD40 repeat-like"/>
    <property type="match status" value="1"/>
</dbReference>
<sequence>MVFRKWKSEKVHGWCIRWFHRQNLSKLNLTQRAVTSRVQAHTHGVTCLQVVGTRVITGSWDGVVKIWNLQRGEDANGIRAPSPENQETTVSKHDNKRTSILRKAISPPTVKDTEARKLGLKFVHQFSHHEGPVECLKVSGDFLATGGRGNRTALILWSLKTLARLKVIPWEHDAVTCLDLNKKYLIGASRTLLHVISLGDLRIKGTQRFPTSSIVKVTLTSVGFITVCMSGSVTVWNLGDSHEITQIGQVTTASHILYARIRARKVESEFEILTAHKDGAVRGLLVHDRSPHDQENQDPLESRIIAHPLHEFECVSDWATGVDLNEVNGIQAVSCWDGKIRLWSLFEGDKRVRAILQDTGSAVLSLQISDNILIAGCYDGSVSVLEFPKFRLPSNVKQTSL</sequence>
<keyword evidence="5" id="KW-1185">Reference proteome</keyword>
<dbReference type="GeneID" id="42001964"/>
<dbReference type="SMART" id="SM00320">
    <property type="entry name" value="WD40"/>
    <property type="match status" value="5"/>
</dbReference>
<keyword evidence="1 3" id="KW-0853">WD repeat</keyword>
<dbReference type="EMBL" id="QEAO01000002">
    <property type="protein sequence ID" value="TPX37693.1"/>
    <property type="molecule type" value="Genomic_DNA"/>
</dbReference>
<dbReference type="Gene3D" id="2.130.10.10">
    <property type="entry name" value="YVTN repeat-like/Quinoprotein amine dehydrogenase"/>
    <property type="match status" value="2"/>
</dbReference>
<dbReference type="PANTHER" id="PTHR22847">
    <property type="entry name" value="WD40 REPEAT PROTEIN"/>
    <property type="match status" value="1"/>
</dbReference>
<evidence type="ECO:0000313" key="5">
    <source>
        <dbReference type="Proteomes" id="UP000319731"/>
    </source>
</evidence>
<protein>
    <submittedName>
        <fullName evidence="4">Uncharacterized protein</fullName>
    </submittedName>
</protein>
<dbReference type="PROSITE" id="PS00678">
    <property type="entry name" value="WD_REPEATS_1"/>
    <property type="match status" value="1"/>
</dbReference>
<dbReference type="InterPro" id="IPR015943">
    <property type="entry name" value="WD40/YVTN_repeat-like_dom_sf"/>
</dbReference>